<keyword evidence="5" id="KW-0131">Cell cycle</keyword>
<dbReference type="STRING" id="1149755.A0A2J6RV02"/>
<dbReference type="Pfam" id="PF12859">
    <property type="entry name" value="ANAPC1"/>
    <property type="match status" value="1"/>
</dbReference>
<keyword evidence="2" id="KW-0132">Cell division</keyword>
<keyword evidence="11" id="KW-1185">Reference proteome</keyword>
<dbReference type="Pfam" id="PF21282">
    <property type="entry name" value="APC1_3rd"/>
    <property type="match status" value="1"/>
</dbReference>
<dbReference type="EMBL" id="KZ613943">
    <property type="protein sequence ID" value="PMD42349.1"/>
    <property type="molecule type" value="Genomic_DNA"/>
</dbReference>
<dbReference type="PANTHER" id="PTHR12827">
    <property type="entry name" value="MEIOTIC CHECKPOINT REGULATOR TSG24 FAMILY MEMBER"/>
    <property type="match status" value="1"/>
</dbReference>
<name>A0A2J6RV02_HYAVF</name>
<evidence type="ECO:0000256" key="5">
    <source>
        <dbReference type="ARBA" id="ARBA00023306"/>
    </source>
</evidence>
<evidence type="ECO:0000259" key="7">
    <source>
        <dbReference type="Pfam" id="PF12859"/>
    </source>
</evidence>
<dbReference type="InterPro" id="IPR046794">
    <property type="entry name" value="Apc1_MidN"/>
</dbReference>
<gene>
    <name evidence="10" type="ORF">L207DRAFT_309561</name>
</gene>
<dbReference type="GO" id="GO:0031145">
    <property type="term" value="P:anaphase-promoting complex-dependent catabolic process"/>
    <property type="evidence" value="ECO:0007669"/>
    <property type="project" value="TreeGrafter"/>
</dbReference>
<organism evidence="10 11">
    <name type="scientific">Hyaloscypha variabilis (strain UAMH 11265 / GT02V1 / F)</name>
    <name type="common">Meliniomyces variabilis</name>
    <dbReference type="NCBI Taxonomy" id="1149755"/>
    <lineage>
        <taxon>Eukaryota</taxon>
        <taxon>Fungi</taxon>
        <taxon>Dikarya</taxon>
        <taxon>Ascomycota</taxon>
        <taxon>Pezizomycotina</taxon>
        <taxon>Leotiomycetes</taxon>
        <taxon>Helotiales</taxon>
        <taxon>Hyaloscyphaceae</taxon>
        <taxon>Hyaloscypha</taxon>
        <taxon>Hyaloscypha variabilis</taxon>
    </lineage>
</organism>
<feature type="domain" description="Anaphase-promoting complex subunit 1 N-terminal" evidence="7">
    <location>
        <begin position="30"/>
        <end position="779"/>
    </location>
</feature>
<keyword evidence="4" id="KW-0498">Mitosis</keyword>
<proteinExistence type="inferred from homology"/>
<evidence type="ECO:0000256" key="3">
    <source>
        <dbReference type="ARBA" id="ARBA00022737"/>
    </source>
</evidence>
<dbReference type="OrthoDB" id="26401at2759"/>
<evidence type="ECO:0000256" key="2">
    <source>
        <dbReference type="ARBA" id="ARBA00022618"/>
    </source>
</evidence>
<evidence type="ECO:0000259" key="8">
    <source>
        <dbReference type="Pfam" id="PF20518"/>
    </source>
</evidence>
<evidence type="ECO:0000313" key="11">
    <source>
        <dbReference type="Proteomes" id="UP000235786"/>
    </source>
</evidence>
<dbReference type="PANTHER" id="PTHR12827:SF3">
    <property type="entry name" value="ANAPHASE-PROMOTING COMPLEX SUBUNIT 1"/>
    <property type="match status" value="1"/>
</dbReference>
<evidence type="ECO:0000313" key="10">
    <source>
        <dbReference type="EMBL" id="PMD42349.1"/>
    </source>
</evidence>
<dbReference type="GO" id="GO:0051301">
    <property type="term" value="P:cell division"/>
    <property type="evidence" value="ECO:0007669"/>
    <property type="project" value="UniProtKB-KW"/>
</dbReference>
<protein>
    <submittedName>
        <fullName evidence="10">Uncharacterized protein</fullName>
    </submittedName>
</protein>
<evidence type="ECO:0000256" key="1">
    <source>
        <dbReference type="ARBA" id="ARBA00010547"/>
    </source>
</evidence>
<dbReference type="Proteomes" id="UP000235786">
    <property type="component" value="Unassembled WGS sequence"/>
</dbReference>
<feature type="domain" description="Anaphase-promoting complex subunit 1 middle" evidence="8">
    <location>
        <begin position="916"/>
        <end position="1021"/>
    </location>
</feature>
<dbReference type="Gene3D" id="1.25.10.10">
    <property type="entry name" value="Leucine-rich Repeat Variant"/>
    <property type="match status" value="3"/>
</dbReference>
<sequence length="1948" mass="215992">MASVISLGLHQPTGLQHAIQERFLPPDPPTASYEWHNLFDSNPDSSSEDDELLVTPRCVIWSRGGIFRKSYNFDLEKEGVTTALLTTFPSVGPLAAKERKLAQRTGNASHREAAIVVFLKTQAHVYFLTGTSHVIHLPFEVETASAAPNGLIIQRKLRVDNLVPASLKFPKAPPNSFVSSQPQPWSAASSQLSTFSIADLGAPKQMTMPHSTLKDLWDPPALKNDSNWPRLFSLSDPLAEMGLVVAKPVKSPNRGRRRSSIKATTLDTAEEILHVSRRDEFSPKNSKDPLVLAMTLNRETSMYTVWKVAYAGEESGSSEKQRIPSGAMSRRRSSFVPGTGTGATTPVMNSQQTFRESLGGNPQDLRSKKNRNKQDESRDKLSDFASTLDPDFENTAIPRRKSRRVSSMLARADLSASHERSAFSELATGLQHGNTRRGESLGGQHARTSIGNHSVVNGQNVYQPSQFNASLNSYLEAPVDDLLDELRAGGDFEGFHNMGLDDEEFDGLKQEVIFSKVCQVPAEHTNVRYSSQHLPASSQCKIFTLTAPPSAADNKQGNTIVYCALDTEEKKLLVLTLYTQIHKAEVDLSPNHVNGMKSEREITVVTLGPTMRADNIIDACRIDDGLVSRILLLTDTADGYGELSLQAPWCGMMKVPLPAKFAVSNIRDLSHNPLPRAKREGGFKRVLSQGPRALRGLKNSKPGGLVDLVDDEGKMHQLQIQLQPQNPHVCKILEVCRAVLPGIRSGEGILNGWWNVMQWLRLESIEAEDPEWCALVIVLFSMVLSLGRFSKPLKHQAHAKRKSRTGFLRSSIGAQPDQESWDIMLEQEAFNGNPLPSWADNAGWNWLADHDDGDLNDDDSERLSLFGTKNNEKSSFIKRHVKLAREFAGTQFGQNAITTCLPTSGERGIESRKAALADVFICLHLMREEQRLDTTTAESLSSGVANLSPILAQIARWLGWDSWIQHYEFEEACLIDTDYDTDSPIESPVPQLFECPSIYDWIQNCLATNRLIPFMTLPEMVATRSPASSRNANDLSQWSRLTPRTLMLERFFSAMRSNWSPAQFVEALFAAGVDLFVLETLPEAVLAPFQEAIVQCQNEPPTSWSKELLAIVGREDVNTLLTPGQRLRHSKASILAPSHEASLDVHSICLFTGDNESTGSFDGSAEVDRLAITRSIFKDDRRMNEASAILSTTTPTVARIKAEPQWTESELLEAQKEHAQMLAHRTLAISSGRGLLYFSARIPLLTQQVKIVTFNLSCIMKPDNISVGVDKSAFTEEKVCWAFFHAGVAAGLSISRDAKGIDTSWILYNKPPTELNNRHAGFLLALGLNGHLKSVAKWVAFKYLTPKHTMTSIGLLLGLAASYIGTMDSLITRLLSVHVTRMLPPGAAELNLSPLTQTTGIMGIGLLYCNTQHRRMSEIMVSEIEHIDTETEEEPLRNEGYRLAAGFALGFINLGKGSDLKGLQDMRLTERLLALAAGSKKVDLVHVLDKATAAAVVAIALIFMKSENQVLARKIDVPDSLLQFDYIRPDIFLLRTLARHLIMWSKIEPSFNWIKVNLPQAYQDRSRLETVNKLTSEDLPFYDIITGLCFSIALRFAGSASLVVRDLLIHYLDQLMRICRIEANTFDKKLTRNTVRNCQDLVALAVATVMAGTGDLVVFRRLRSMHGRDDNETPYGSHLAAHLAIGALFLGGGTFTFGTSNLAIAALLVAFYPIFPSSVQDNKSHLQAFRHFWVMAAEARCLVAKDIDTNLPVPIPITISLRNGTQTQRHTPCLLPELDQISTVRTTSPEYWNLVLDLEHNQTHIAAFKATQTIYVRRRPAHDANTSVFQATLQALNDGAGTSSNSLEWLFELPAFARLTKAERALVLPPDHGGASDIHASTDQTVVDSRLVLENATLDSGKRDRLLGLRLLFDWADRATSDGKDMQWIRREVVERLKARVWMIGTEE</sequence>
<evidence type="ECO:0000256" key="6">
    <source>
        <dbReference type="SAM" id="MobiDB-lite"/>
    </source>
</evidence>
<feature type="domain" description="Anaphase-promoting complex subunit 1 beta-sandwich" evidence="9">
    <location>
        <begin position="1740"/>
        <end position="1819"/>
    </location>
</feature>
<dbReference type="InterPro" id="IPR049255">
    <property type="entry name" value="Apc1_N"/>
</dbReference>
<comment type="similarity">
    <text evidence="1">Belongs to the APC1 family.</text>
</comment>
<feature type="compositionally biased region" description="Basic and acidic residues" evidence="6">
    <location>
        <begin position="372"/>
        <end position="382"/>
    </location>
</feature>
<dbReference type="FunFam" id="1.25.10.10:FF:000531">
    <property type="entry name" value="Negative regulator of mitosis"/>
    <property type="match status" value="1"/>
</dbReference>
<dbReference type="FunFam" id="1.25.10.10:FF:000283">
    <property type="entry name" value="Anaphase-promoting complex subunit 1"/>
    <property type="match status" value="1"/>
</dbReference>
<dbReference type="Pfam" id="PF20518">
    <property type="entry name" value="Apc1_MidN"/>
    <property type="match status" value="1"/>
</dbReference>
<dbReference type="GO" id="GO:0007091">
    <property type="term" value="P:metaphase/anaphase transition of mitotic cell cycle"/>
    <property type="evidence" value="ECO:0007669"/>
    <property type="project" value="TreeGrafter"/>
</dbReference>
<accession>A0A2J6RV02</accession>
<dbReference type="GO" id="GO:0060090">
    <property type="term" value="F:molecular adaptor activity"/>
    <property type="evidence" value="ECO:0007669"/>
    <property type="project" value="TreeGrafter"/>
</dbReference>
<dbReference type="InterPro" id="IPR048971">
    <property type="entry name" value="Apc1_3rd"/>
</dbReference>
<dbReference type="GO" id="GO:0005680">
    <property type="term" value="C:anaphase-promoting complex"/>
    <property type="evidence" value="ECO:0007669"/>
    <property type="project" value="InterPro"/>
</dbReference>
<dbReference type="GO" id="GO:0070979">
    <property type="term" value="P:protein K11-linked ubiquitination"/>
    <property type="evidence" value="ECO:0007669"/>
    <property type="project" value="TreeGrafter"/>
</dbReference>
<evidence type="ECO:0000259" key="9">
    <source>
        <dbReference type="Pfam" id="PF21282"/>
    </source>
</evidence>
<keyword evidence="3" id="KW-0677">Repeat</keyword>
<reference evidence="10 11" key="1">
    <citation type="submission" date="2016-04" db="EMBL/GenBank/DDBJ databases">
        <title>A degradative enzymes factory behind the ericoid mycorrhizal symbiosis.</title>
        <authorList>
            <consortium name="DOE Joint Genome Institute"/>
            <person name="Martino E."/>
            <person name="Morin E."/>
            <person name="Grelet G."/>
            <person name="Kuo A."/>
            <person name="Kohler A."/>
            <person name="Daghino S."/>
            <person name="Barry K."/>
            <person name="Choi C."/>
            <person name="Cichocki N."/>
            <person name="Clum A."/>
            <person name="Copeland A."/>
            <person name="Hainaut M."/>
            <person name="Haridas S."/>
            <person name="Labutti K."/>
            <person name="Lindquist E."/>
            <person name="Lipzen A."/>
            <person name="Khouja H.-R."/>
            <person name="Murat C."/>
            <person name="Ohm R."/>
            <person name="Olson A."/>
            <person name="Spatafora J."/>
            <person name="Veneault-Fourrey C."/>
            <person name="Henrissat B."/>
            <person name="Grigoriev I."/>
            <person name="Martin F."/>
            <person name="Perotto S."/>
        </authorList>
    </citation>
    <scope>NUCLEOTIDE SEQUENCE [LARGE SCALE GENOMIC DNA]</scope>
    <source>
        <strain evidence="10 11">F</strain>
    </source>
</reference>
<evidence type="ECO:0000256" key="4">
    <source>
        <dbReference type="ARBA" id="ARBA00022776"/>
    </source>
</evidence>
<feature type="compositionally biased region" description="Polar residues" evidence="6">
    <location>
        <begin position="346"/>
        <end position="355"/>
    </location>
</feature>
<feature type="region of interest" description="Disordered" evidence="6">
    <location>
        <begin position="428"/>
        <end position="447"/>
    </location>
</feature>
<feature type="region of interest" description="Disordered" evidence="6">
    <location>
        <begin position="314"/>
        <end position="405"/>
    </location>
</feature>
<dbReference type="InterPro" id="IPR024990">
    <property type="entry name" value="Apc1"/>
</dbReference>
<dbReference type="InterPro" id="IPR011989">
    <property type="entry name" value="ARM-like"/>
</dbReference>
<dbReference type="FunFam" id="1.25.10.10:FF:000400">
    <property type="entry name" value="20S cyclosome subunit (APC1/BimE), putative"/>
    <property type="match status" value="1"/>
</dbReference>